<evidence type="ECO:0000256" key="1">
    <source>
        <dbReference type="SAM" id="MobiDB-lite"/>
    </source>
</evidence>
<organism evidence="3 4">
    <name type="scientific">Bondarzewia mesenterica</name>
    <dbReference type="NCBI Taxonomy" id="1095465"/>
    <lineage>
        <taxon>Eukaryota</taxon>
        <taxon>Fungi</taxon>
        <taxon>Dikarya</taxon>
        <taxon>Basidiomycota</taxon>
        <taxon>Agaricomycotina</taxon>
        <taxon>Agaricomycetes</taxon>
        <taxon>Russulales</taxon>
        <taxon>Bondarzewiaceae</taxon>
        <taxon>Bondarzewia</taxon>
    </lineage>
</organism>
<keyword evidence="4" id="KW-1185">Reference proteome</keyword>
<feature type="region of interest" description="Disordered" evidence="1">
    <location>
        <begin position="195"/>
        <end position="217"/>
    </location>
</feature>
<dbReference type="EMBL" id="SGPL01000055">
    <property type="protein sequence ID" value="THH19094.1"/>
    <property type="molecule type" value="Genomic_DNA"/>
</dbReference>
<sequence>MAQPTVYNNPPLAGRPPFATDEPDSIYAQTNQPQRRVREPPVNPNARTSAYNHYDRYLDDNRQSGIGAVGMGLMTGDVDDDDEDEQQHDKHAALAAATQPQLVPLAAPRPGYPAPIAALNLSRPAPVATPEGRQLASPQMSQLPPSLRPSAGMSATPRAPPPALLTMIPPPAPISVPSTPHPLPPTMTPIQPVFARPAKNSPSRDVKWGPEPIMRGNSEETLIPKRGEKGDDFWRRFSMIAKEENKKPYAQKKSAWLRKTENGTNRLSRWVWIIGFFLLVCIGLASGLGWYATHNKPAHQQPKVFGGSENETLTSAGTATGAVKGSVVTASSSSSPHVSPTNTVARREASPDPIPTGSHMQLIHIPHDLSSHHTVARHRRRHLNRTNSQ</sequence>
<feature type="region of interest" description="Disordered" evidence="1">
    <location>
        <begin position="126"/>
        <end position="157"/>
    </location>
</feature>
<proteinExistence type="predicted"/>
<accession>A0A4S4M243</accession>
<dbReference type="AlphaFoldDB" id="A0A4S4M243"/>
<feature type="region of interest" description="Disordered" evidence="1">
    <location>
        <begin position="71"/>
        <end position="90"/>
    </location>
</feature>
<feature type="compositionally biased region" description="Basic residues" evidence="1">
    <location>
        <begin position="374"/>
        <end position="389"/>
    </location>
</feature>
<dbReference type="Proteomes" id="UP000310158">
    <property type="component" value="Unassembled WGS sequence"/>
</dbReference>
<feature type="compositionally biased region" description="Acidic residues" evidence="1">
    <location>
        <begin position="77"/>
        <end position="86"/>
    </location>
</feature>
<evidence type="ECO:0000256" key="2">
    <source>
        <dbReference type="SAM" id="Phobius"/>
    </source>
</evidence>
<reference evidence="3 4" key="1">
    <citation type="submission" date="2019-02" db="EMBL/GenBank/DDBJ databases">
        <title>Genome sequencing of the rare red list fungi Bondarzewia mesenterica.</title>
        <authorList>
            <person name="Buettner E."/>
            <person name="Kellner H."/>
        </authorList>
    </citation>
    <scope>NUCLEOTIDE SEQUENCE [LARGE SCALE GENOMIC DNA]</scope>
    <source>
        <strain evidence="3 4">DSM 108281</strain>
    </source>
</reference>
<keyword evidence="2" id="KW-1133">Transmembrane helix</keyword>
<keyword evidence="2" id="KW-0812">Transmembrane</keyword>
<name>A0A4S4M243_9AGAM</name>
<gene>
    <name evidence="3" type="ORF">EW146_g2016</name>
</gene>
<feature type="transmembrane region" description="Helical" evidence="2">
    <location>
        <begin position="270"/>
        <end position="293"/>
    </location>
</feature>
<dbReference type="OrthoDB" id="3261666at2759"/>
<keyword evidence="2" id="KW-0472">Membrane</keyword>
<feature type="region of interest" description="Disordered" evidence="1">
    <location>
        <begin position="1"/>
        <end position="49"/>
    </location>
</feature>
<comment type="caution">
    <text evidence="3">The sequence shown here is derived from an EMBL/GenBank/DDBJ whole genome shotgun (WGS) entry which is preliminary data.</text>
</comment>
<feature type="region of interest" description="Disordered" evidence="1">
    <location>
        <begin position="328"/>
        <end position="389"/>
    </location>
</feature>
<evidence type="ECO:0000313" key="4">
    <source>
        <dbReference type="Proteomes" id="UP000310158"/>
    </source>
</evidence>
<protein>
    <submittedName>
        <fullName evidence="3">Uncharacterized protein</fullName>
    </submittedName>
</protein>
<evidence type="ECO:0000313" key="3">
    <source>
        <dbReference type="EMBL" id="THH19094.1"/>
    </source>
</evidence>
<feature type="compositionally biased region" description="Low complexity" evidence="1">
    <location>
        <begin position="328"/>
        <end position="344"/>
    </location>
</feature>